<dbReference type="GO" id="GO:0031519">
    <property type="term" value="C:PcG protein complex"/>
    <property type="evidence" value="ECO:0007669"/>
    <property type="project" value="TreeGrafter"/>
</dbReference>
<gene>
    <name evidence="11" type="ORF">GSOID_T00000749001</name>
</gene>
<dbReference type="PROSITE" id="PS50089">
    <property type="entry name" value="ZF_RING_2"/>
    <property type="match status" value="1"/>
</dbReference>
<dbReference type="Gene3D" id="3.30.40.10">
    <property type="entry name" value="Zinc/RING finger domain, C3HC4 (zinc finger)"/>
    <property type="match status" value="1"/>
</dbReference>
<keyword evidence="12" id="KW-1185">Reference proteome</keyword>
<keyword evidence="6 8" id="KW-0863">Zinc-finger</keyword>
<dbReference type="PANTHER" id="PTHR46076">
    <property type="entry name" value="E3 UBIQUITIN-PROTEIN LIGASE RING1 / RING 2 FAMILY MEMBER"/>
    <property type="match status" value="1"/>
</dbReference>
<dbReference type="UniPathway" id="UPA00143"/>
<dbReference type="SUPFAM" id="SSF57850">
    <property type="entry name" value="RING/U-box"/>
    <property type="match status" value="1"/>
</dbReference>
<dbReference type="InParanoid" id="E4WSL2"/>
<reference evidence="11" key="1">
    <citation type="journal article" date="2010" name="Science">
        <title>Plasticity of animal genome architecture unmasked by rapid evolution of a pelagic tunicate.</title>
        <authorList>
            <person name="Denoeud F."/>
            <person name="Henriet S."/>
            <person name="Mungpakdee S."/>
            <person name="Aury J.M."/>
            <person name="Da Silva C."/>
            <person name="Brinkmann H."/>
            <person name="Mikhaleva J."/>
            <person name="Olsen L.C."/>
            <person name="Jubin C."/>
            <person name="Canestro C."/>
            <person name="Bouquet J.M."/>
            <person name="Danks G."/>
            <person name="Poulain J."/>
            <person name="Campsteijn C."/>
            <person name="Adamski M."/>
            <person name="Cross I."/>
            <person name="Yadetie F."/>
            <person name="Muffato M."/>
            <person name="Louis A."/>
            <person name="Butcher S."/>
            <person name="Tsagkogeorga G."/>
            <person name="Konrad A."/>
            <person name="Singh S."/>
            <person name="Jensen M.F."/>
            <person name="Cong E.H."/>
            <person name="Eikeseth-Otteraa H."/>
            <person name="Noel B."/>
            <person name="Anthouard V."/>
            <person name="Porcel B.M."/>
            <person name="Kachouri-Lafond R."/>
            <person name="Nishino A."/>
            <person name="Ugolini M."/>
            <person name="Chourrout P."/>
            <person name="Nishida H."/>
            <person name="Aasland R."/>
            <person name="Huzurbazar S."/>
            <person name="Westhof E."/>
            <person name="Delsuc F."/>
            <person name="Lehrach H."/>
            <person name="Reinhardt R."/>
            <person name="Weissenbach J."/>
            <person name="Roy S.W."/>
            <person name="Artiguenave F."/>
            <person name="Postlethwait J.H."/>
            <person name="Manak J.R."/>
            <person name="Thompson E.M."/>
            <person name="Jaillon O."/>
            <person name="Du Pasquier L."/>
            <person name="Boudinot P."/>
            <person name="Liberles D.A."/>
            <person name="Volff J.N."/>
            <person name="Philippe H."/>
            <person name="Lenhard B."/>
            <person name="Roest Crollius H."/>
            <person name="Wincker P."/>
            <person name="Chourrout D."/>
        </authorList>
    </citation>
    <scope>NUCLEOTIDE SEQUENCE [LARGE SCALE GENOMIC DNA]</scope>
</reference>
<evidence type="ECO:0000256" key="8">
    <source>
        <dbReference type="PROSITE-ProRule" id="PRU00175"/>
    </source>
</evidence>
<dbReference type="InterPro" id="IPR017907">
    <property type="entry name" value="Znf_RING_CS"/>
</dbReference>
<dbReference type="EMBL" id="FN653015">
    <property type="protein sequence ID" value="CBY20745.1"/>
    <property type="molecule type" value="Genomic_DNA"/>
</dbReference>
<keyword evidence="4" id="KW-0808">Transferase</keyword>
<dbReference type="GO" id="GO:0061630">
    <property type="term" value="F:ubiquitin protein ligase activity"/>
    <property type="evidence" value="ECO:0007669"/>
    <property type="project" value="UniProtKB-EC"/>
</dbReference>
<organism evidence="11">
    <name type="scientific">Oikopleura dioica</name>
    <name type="common">Tunicate</name>
    <dbReference type="NCBI Taxonomy" id="34765"/>
    <lineage>
        <taxon>Eukaryota</taxon>
        <taxon>Metazoa</taxon>
        <taxon>Chordata</taxon>
        <taxon>Tunicata</taxon>
        <taxon>Appendicularia</taxon>
        <taxon>Copelata</taxon>
        <taxon>Oikopleuridae</taxon>
        <taxon>Oikopleura</taxon>
    </lineage>
</organism>
<proteinExistence type="predicted"/>
<sequence>MTTKECLHRFCQECITTALRSGNKECPTCRKRLVSRRSLRHDPIFDALIAKLYPARDEYEKHQTQLLSEVMQKHDFNPKNKKKGGKDQKGFIEQENGTPKAGAKRQVKDELLEEINVELVPNSGEKSHVFNLIFKVDLAKVPSNVPKIGHLAEFLKEKLSKDEVIIRDTDETELAESQCLTFAIANTHTGVLKLIYELKSQSTQTSC</sequence>
<evidence type="ECO:0000256" key="4">
    <source>
        <dbReference type="ARBA" id="ARBA00022679"/>
    </source>
</evidence>
<evidence type="ECO:0000256" key="1">
    <source>
        <dbReference type="ARBA" id="ARBA00000900"/>
    </source>
</evidence>
<protein>
    <recommendedName>
        <fullName evidence="3">RING-type E3 ubiquitin transferase</fullName>
        <ecNumber evidence="3">2.3.2.27</ecNumber>
    </recommendedName>
</protein>
<feature type="region of interest" description="Disordered" evidence="9">
    <location>
        <begin position="71"/>
        <end position="105"/>
    </location>
</feature>
<dbReference type="Pfam" id="PF13923">
    <property type="entry name" value="zf-C3HC4_2"/>
    <property type="match status" value="1"/>
</dbReference>
<keyword evidence="5" id="KW-0479">Metal-binding</keyword>
<dbReference type="GO" id="GO:0000151">
    <property type="term" value="C:ubiquitin ligase complex"/>
    <property type="evidence" value="ECO:0007669"/>
    <property type="project" value="InterPro"/>
</dbReference>
<dbReference type="PROSITE" id="PS00518">
    <property type="entry name" value="ZF_RING_1"/>
    <property type="match status" value="1"/>
</dbReference>
<dbReference type="AlphaFoldDB" id="E4WSL2"/>
<dbReference type="EC" id="2.3.2.27" evidence="3"/>
<evidence type="ECO:0000256" key="5">
    <source>
        <dbReference type="ARBA" id="ARBA00022723"/>
    </source>
</evidence>
<keyword evidence="7" id="KW-0862">Zinc</keyword>
<dbReference type="Proteomes" id="UP000001307">
    <property type="component" value="Unassembled WGS sequence"/>
</dbReference>
<evidence type="ECO:0000256" key="9">
    <source>
        <dbReference type="SAM" id="MobiDB-lite"/>
    </source>
</evidence>
<evidence type="ECO:0000256" key="7">
    <source>
        <dbReference type="ARBA" id="ARBA00022833"/>
    </source>
</evidence>
<name>E4WSL2_OIKDI</name>
<dbReference type="InterPro" id="IPR043540">
    <property type="entry name" value="RING1/RING2"/>
</dbReference>
<evidence type="ECO:0000259" key="10">
    <source>
        <dbReference type="PROSITE" id="PS50089"/>
    </source>
</evidence>
<dbReference type="GO" id="GO:0016567">
    <property type="term" value="P:protein ubiquitination"/>
    <property type="evidence" value="ECO:0007669"/>
    <property type="project" value="UniProtKB-UniPathway"/>
</dbReference>
<comment type="pathway">
    <text evidence="2">Protein modification; protein ubiquitination.</text>
</comment>
<dbReference type="PANTHER" id="PTHR46076:SF3">
    <property type="entry name" value="E3 UBIQUITIN-PROTEIN LIGASE RING1"/>
    <property type="match status" value="1"/>
</dbReference>
<dbReference type="InterPro" id="IPR013083">
    <property type="entry name" value="Znf_RING/FYVE/PHD"/>
</dbReference>
<evidence type="ECO:0000313" key="11">
    <source>
        <dbReference type="EMBL" id="CBY20745.1"/>
    </source>
</evidence>
<evidence type="ECO:0000256" key="2">
    <source>
        <dbReference type="ARBA" id="ARBA00004906"/>
    </source>
</evidence>
<dbReference type="OrthoDB" id="337575at2759"/>
<evidence type="ECO:0000313" key="12">
    <source>
        <dbReference type="Proteomes" id="UP000001307"/>
    </source>
</evidence>
<accession>E4WSL2</accession>
<dbReference type="GO" id="GO:0003682">
    <property type="term" value="F:chromatin binding"/>
    <property type="evidence" value="ECO:0007669"/>
    <property type="project" value="TreeGrafter"/>
</dbReference>
<dbReference type="CDD" id="cd16531">
    <property type="entry name" value="RING-HC_RING1-like"/>
    <property type="match status" value="1"/>
</dbReference>
<feature type="domain" description="RING-type" evidence="10">
    <location>
        <begin position="5"/>
        <end position="30"/>
    </location>
</feature>
<comment type="catalytic activity">
    <reaction evidence="1">
        <text>S-ubiquitinyl-[E2 ubiquitin-conjugating enzyme]-L-cysteine + [acceptor protein]-L-lysine = [E2 ubiquitin-conjugating enzyme]-L-cysteine + N(6)-ubiquitinyl-[acceptor protein]-L-lysine.</text>
        <dbReference type="EC" id="2.3.2.27"/>
    </reaction>
</comment>
<dbReference type="InterPro" id="IPR001841">
    <property type="entry name" value="Znf_RING"/>
</dbReference>
<evidence type="ECO:0000256" key="3">
    <source>
        <dbReference type="ARBA" id="ARBA00012483"/>
    </source>
</evidence>
<evidence type="ECO:0000256" key="6">
    <source>
        <dbReference type="ARBA" id="ARBA00022771"/>
    </source>
</evidence>
<dbReference type="GO" id="GO:0008270">
    <property type="term" value="F:zinc ion binding"/>
    <property type="evidence" value="ECO:0007669"/>
    <property type="project" value="UniProtKB-KW"/>
</dbReference>